<evidence type="ECO:0000313" key="9">
    <source>
        <dbReference type="EMBL" id="SFS01376.1"/>
    </source>
</evidence>
<feature type="transmembrane region" description="Helical" evidence="8">
    <location>
        <begin position="35"/>
        <end position="61"/>
    </location>
</feature>
<feature type="transmembrane region" description="Helical" evidence="8">
    <location>
        <begin position="143"/>
        <end position="164"/>
    </location>
</feature>
<evidence type="ECO:0000256" key="6">
    <source>
        <dbReference type="ARBA" id="ARBA00022989"/>
    </source>
</evidence>
<evidence type="ECO:0000256" key="8">
    <source>
        <dbReference type="RuleBase" id="RU363041"/>
    </source>
</evidence>
<dbReference type="PANTHER" id="PTHR30269">
    <property type="entry name" value="TRANSMEMBRANE PROTEIN YFCA"/>
    <property type="match status" value="1"/>
</dbReference>
<reference evidence="9 10" key="1">
    <citation type="submission" date="2016-10" db="EMBL/GenBank/DDBJ databases">
        <authorList>
            <person name="de Groot N.N."/>
        </authorList>
    </citation>
    <scope>NUCLEOTIDE SEQUENCE [LARGE SCALE GENOMIC DNA]</scope>
    <source>
        <strain evidence="9 10">DSM 29433</strain>
    </source>
</reference>
<keyword evidence="5 8" id="KW-0812">Transmembrane</keyword>
<gene>
    <name evidence="9" type="ORF">SAMN05444714_0410</name>
</gene>
<dbReference type="EMBL" id="FOZM01000001">
    <property type="protein sequence ID" value="SFS01376.1"/>
    <property type="molecule type" value="Genomic_DNA"/>
</dbReference>
<feature type="transmembrane region" description="Helical" evidence="8">
    <location>
        <begin position="12"/>
        <end position="29"/>
    </location>
</feature>
<dbReference type="AlphaFoldDB" id="A0A1I6LD26"/>
<evidence type="ECO:0000313" key="10">
    <source>
        <dbReference type="Proteomes" id="UP000198926"/>
    </source>
</evidence>
<dbReference type="GO" id="GO:0005886">
    <property type="term" value="C:plasma membrane"/>
    <property type="evidence" value="ECO:0007669"/>
    <property type="project" value="UniProtKB-SubCell"/>
</dbReference>
<evidence type="ECO:0000256" key="5">
    <source>
        <dbReference type="ARBA" id="ARBA00022692"/>
    </source>
</evidence>
<sequence length="254" mass="26317">MIDTILSATDLTGNEFAILTGIVILAGIVRGFSGFALSAIVMASAVIILPPVQLIPICWWLEMTASVLMAKGGWAEADRGIVLGLVIGSTAGVPVGLWLTTSLPVDTSKTIALVIIIALAASQLAKVRLPFLATKPGLYGSGFTAGVVTGLASVGGMVIALYVLAQDAVAGKMRAALVLFLFFSSFTSLITLLLFGVMDGSAVMRGLALALPTAFGVFLGQMLFTPRFAAYYRPFCLSLLCALAGAALIRTQIA</sequence>
<comment type="subcellular location">
    <subcellularLocation>
        <location evidence="1 8">Cell membrane</location>
        <topology evidence="1 8">Multi-pass membrane protein</topology>
    </subcellularLocation>
</comment>
<evidence type="ECO:0000256" key="7">
    <source>
        <dbReference type="ARBA" id="ARBA00023136"/>
    </source>
</evidence>
<feature type="transmembrane region" description="Helical" evidence="8">
    <location>
        <begin position="207"/>
        <end position="224"/>
    </location>
</feature>
<protein>
    <recommendedName>
        <fullName evidence="8">Probable membrane transporter protein</fullName>
    </recommendedName>
</protein>
<proteinExistence type="inferred from homology"/>
<feature type="transmembrane region" description="Helical" evidence="8">
    <location>
        <begin position="230"/>
        <end position="249"/>
    </location>
</feature>
<feature type="transmembrane region" description="Helical" evidence="8">
    <location>
        <begin position="111"/>
        <end position="131"/>
    </location>
</feature>
<evidence type="ECO:0000256" key="2">
    <source>
        <dbReference type="ARBA" id="ARBA00009142"/>
    </source>
</evidence>
<feature type="transmembrane region" description="Helical" evidence="8">
    <location>
        <begin position="81"/>
        <end position="99"/>
    </location>
</feature>
<keyword evidence="4 8" id="KW-1003">Cell membrane</keyword>
<dbReference type="Proteomes" id="UP000198926">
    <property type="component" value="Unassembled WGS sequence"/>
</dbReference>
<dbReference type="Pfam" id="PF01925">
    <property type="entry name" value="TauE"/>
    <property type="match status" value="1"/>
</dbReference>
<dbReference type="RefSeq" id="WP_090203352.1">
    <property type="nucleotide sequence ID" value="NZ_FOZM01000001.1"/>
</dbReference>
<dbReference type="OrthoDB" id="7345770at2"/>
<evidence type="ECO:0000256" key="4">
    <source>
        <dbReference type="ARBA" id="ARBA00022475"/>
    </source>
</evidence>
<evidence type="ECO:0000256" key="3">
    <source>
        <dbReference type="ARBA" id="ARBA00022448"/>
    </source>
</evidence>
<dbReference type="InterPro" id="IPR002781">
    <property type="entry name" value="TM_pro_TauE-like"/>
</dbReference>
<keyword evidence="10" id="KW-1185">Reference proteome</keyword>
<accession>A0A1I6LD26</accession>
<dbReference type="STRING" id="1123755.SAMN05444714_0410"/>
<keyword evidence="3" id="KW-0813">Transport</keyword>
<organism evidence="9 10">
    <name type="scientific">Yoonia litorea</name>
    <dbReference type="NCBI Taxonomy" id="1123755"/>
    <lineage>
        <taxon>Bacteria</taxon>
        <taxon>Pseudomonadati</taxon>
        <taxon>Pseudomonadota</taxon>
        <taxon>Alphaproteobacteria</taxon>
        <taxon>Rhodobacterales</taxon>
        <taxon>Paracoccaceae</taxon>
        <taxon>Yoonia</taxon>
    </lineage>
</organism>
<name>A0A1I6LD26_9RHOB</name>
<evidence type="ECO:0000256" key="1">
    <source>
        <dbReference type="ARBA" id="ARBA00004651"/>
    </source>
</evidence>
<dbReference type="PANTHER" id="PTHR30269:SF37">
    <property type="entry name" value="MEMBRANE TRANSPORTER PROTEIN"/>
    <property type="match status" value="1"/>
</dbReference>
<feature type="transmembrane region" description="Helical" evidence="8">
    <location>
        <begin position="176"/>
        <end position="195"/>
    </location>
</feature>
<keyword evidence="6 8" id="KW-1133">Transmembrane helix</keyword>
<dbReference type="InterPro" id="IPR052017">
    <property type="entry name" value="TSUP"/>
</dbReference>
<comment type="similarity">
    <text evidence="2 8">Belongs to the 4-toluene sulfonate uptake permease (TSUP) (TC 2.A.102) family.</text>
</comment>
<keyword evidence="7 8" id="KW-0472">Membrane</keyword>